<dbReference type="STRING" id="441620.Mpop_1883"/>
<dbReference type="PANTHER" id="PTHR33677">
    <property type="entry name" value="TRANSCRIPTIONAL REPRESSOR FRMR-RELATED"/>
    <property type="match status" value="1"/>
</dbReference>
<dbReference type="Pfam" id="PF02583">
    <property type="entry name" value="Trns_repr_metal"/>
    <property type="match status" value="1"/>
</dbReference>
<dbReference type="GO" id="GO:0003677">
    <property type="term" value="F:DNA binding"/>
    <property type="evidence" value="ECO:0007669"/>
    <property type="project" value="InterPro"/>
</dbReference>
<dbReference type="InterPro" id="IPR003735">
    <property type="entry name" value="Metal_Tscrpt_repr"/>
</dbReference>
<evidence type="ECO:0008006" key="4">
    <source>
        <dbReference type="Google" id="ProtNLM"/>
    </source>
</evidence>
<dbReference type="Gene3D" id="1.20.58.1000">
    <property type="entry name" value="Metal-sensitive repressor, helix protomer"/>
    <property type="match status" value="1"/>
</dbReference>
<dbReference type="GO" id="GO:0045892">
    <property type="term" value="P:negative regulation of DNA-templated transcription"/>
    <property type="evidence" value="ECO:0007669"/>
    <property type="project" value="UniProtKB-ARBA"/>
</dbReference>
<dbReference type="GO" id="GO:0046872">
    <property type="term" value="F:metal ion binding"/>
    <property type="evidence" value="ECO:0007669"/>
    <property type="project" value="InterPro"/>
</dbReference>
<comment type="similarity">
    <text evidence="1">Belongs to the FrmR/RcnR family.</text>
</comment>
<evidence type="ECO:0000313" key="2">
    <source>
        <dbReference type="EMBL" id="ACB80046.1"/>
    </source>
</evidence>
<name>B1ZJE3_METPB</name>
<dbReference type="InterPro" id="IPR038390">
    <property type="entry name" value="Metal_Tscrpt_repr_sf"/>
</dbReference>
<reference evidence="2" key="1">
    <citation type="submission" date="2008-04" db="EMBL/GenBank/DDBJ databases">
        <title>Complete sequence of chromosome of Methylobacterium populi BJ001.</title>
        <authorList>
            <consortium name="US DOE Joint Genome Institute"/>
            <person name="Copeland A."/>
            <person name="Lucas S."/>
            <person name="Lapidus A."/>
            <person name="Glavina del Rio T."/>
            <person name="Dalin E."/>
            <person name="Tice H."/>
            <person name="Bruce D."/>
            <person name="Goodwin L."/>
            <person name="Pitluck S."/>
            <person name="Chertkov O."/>
            <person name="Brettin T."/>
            <person name="Detter J.C."/>
            <person name="Han C."/>
            <person name="Kuske C.R."/>
            <person name="Schmutz J."/>
            <person name="Larimer F."/>
            <person name="Land M."/>
            <person name="Hauser L."/>
            <person name="Kyrpides N."/>
            <person name="Mikhailova N."/>
            <person name="Marx C."/>
            <person name="Richardson P."/>
        </authorList>
    </citation>
    <scope>NUCLEOTIDE SEQUENCE [LARGE SCALE GENOMIC DNA]</scope>
    <source>
        <strain evidence="2">BJ001</strain>
    </source>
</reference>
<proteinExistence type="inferred from homology"/>
<protein>
    <recommendedName>
        <fullName evidence="4">Nickel resistance protein</fullName>
    </recommendedName>
</protein>
<dbReference type="KEGG" id="mpo:Mpop_1883"/>
<dbReference type="EMBL" id="CP001029">
    <property type="protein sequence ID" value="ACB80046.1"/>
    <property type="molecule type" value="Genomic_DNA"/>
</dbReference>
<gene>
    <name evidence="2" type="ordered locus">Mpop_1883</name>
</gene>
<evidence type="ECO:0000256" key="1">
    <source>
        <dbReference type="ARBA" id="ARBA00005260"/>
    </source>
</evidence>
<accession>B1ZJE3</accession>
<dbReference type="Proteomes" id="UP000007136">
    <property type="component" value="Chromosome"/>
</dbReference>
<sequence>MRPMEHASHTDIVKRLKRAHGHLAGVIAMIEEGRPCLDLAQQLQAVESAVTNAKRALIHDHMEHCFGEGVDGGGKAAREALAEFKAIAKYL</sequence>
<organism evidence="2 3">
    <name type="scientific">Methylorubrum populi (strain ATCC BAA-705 / NCIMB 13946 / BJ001)</name>
    <name type="common">Methylobacterium populi</name>
    <dbReference type="NCBI Taxonomy" id="441620"/>
    <lineage>
        <taxon>Bacteria</taxon>
        <taxon>Pseudomonadati</taxon>
        <taxon>Pseudomonadota</taxon>
        <taxon>Alphaproteobacteria</taxon>
        <taxon>Hyphomicrobiales</taxon>
        <taxon>Methylobacteriaceae</taxon>
        <taxon>Methylorubrum</taxon>
    </lineage>
</organism>
<dbReference type="eggNOG" id="COG1937">
    <property type="taxonomic scope" value="Bacteria"/>
</dbReference>
<dbReference type="AlphaFoldDB" id="B1ZJE3"/>
<evidence type="ECO:0000313" key="3">
    <source>
        <dbReference type="Proteomes" id="UP000007136"/>
    </source>
</evidence>
<dbReference type="CDD" id="cd10154">
    <property type="entry name" value="NreA-like_DUF156"/>
    <property type="match status" value="1"/>
</dbReference>
<dbReference type="HOGENOM" id="CLU_130332_1_3_5"/>